<dbReference type="InterPro" id="IPR052906">
    <property type="entry name" value="Type_IV_Methyl-Rstrct_Enzyme"/>
</dbReference>
<feature type="domain" description="Restriction endonuclease type IV Mrr" evidence="3">
    <location>
        <begin position="113"/>
        <end position="226"/>
    </location>
</feature>
<evidence type="ECO:0000259" key="3">
    <source>
        <dbReference type="Pfam" id="PF04471"/>
    </source>
</evidence>
<evidence type="ECO:0000256" key="2">
    <source>
        <dbReference type="SAM" id="Phobius"/>
    </source>
</evidence>
<feature type="transmembrane region" description="Helical" evidence="2">
    <location>
        <begin position="48"/>
        <end position="66"/>
    </location>
</feature>
<accession>A0A9W5XHU5</accession>
<feature type="compositionally biased region" description="Basic residues" evidence="1">
    <location>
        <begin position="10"/>
        <end position="38"/>
    </location>
</feature>
<dbReference type="PANTHER" id="PTHR30015">
    <property type="entry name" value="MRR RESTRICTION SYSTEM PROTEIN"/>
    <property type="match status" value="1"/>
</dbReference>
<name>A0A9W5XHU5_9ACTN</name>
<dbReference type="PANTHER" id="PTHR30015:SF6">
    <property type="entry name" value="SLL1429 PROTEIN"/>
    <property type="match status" value="1"/>
</dbReference>
<dbReference type="GO" id="GO:0009307">
    <property type="term" value="P:DNA restriction-modification system"/>
    <property type="evidence" value="ECO:0007669"/>
    <property type="project" value="InterPro"/>
</dbReference>
<keyword evidence="2" id="KW-1133">Transmembrane helix</keyword>
<protein>
    <recommendedName>
        <fullName evidence="3">Restriction endonuclease type IV Mrr domain-containing protein</fullName>
    </recommendedName>
</protein>
<evidence type="ECO:0000313" key="4">
    <source>
        <dbReference type="EMBL" id="GIJ31535.1"/>
    </source>
</evidence>
<sequence>MPYVRSHVRKNGARVRAHYRRRRPGAARRRPAARRAAGRRSAGSGGRYFLWGLPAVVLVAIVVEFVQRHPYWAAFLVILLLAAGTAAAVAVSRHRARERVEQAERDRTIAVTDAMSGAEFEQWFARILEASGFRDVQVRGGSGDRGADITARASDGRRVVVQCKRHSLNHRVGSAAIQRFAGTCREIHQGEICMIVTNGFFTAGDGVQLAGQLGITLVDRRVLEKWAWAGAPPTGVIPPGPMAVPRWPR</sequence>
<dbReference type="GO" id="GO:0003677">
    <property type="term" value="F:DNA binding"/>
    <property type="evidence" value="ECO:0007669"/>
    <property type="project" value="InterPro"/>
</dbReference>
<gene>
    <name evidence="4" type="ORF">Vse01_06830</name>
</gene>
<reference evidence="4" key="1">
    <citation type="submission" date="2021-01" db="EMBL/GenBank/DDBJ databases">
        <title>Whole genome shotgun sequence of Verrucosispora sediminis NBRC 107745.</title>
        <authorList>
            <person name="Komaki H."/>
            <person name="Tamura T."/>
        </authorList>
    </citation>
    <scope>NUCLEOTIDE SEQUENCE</scope>
    <source>
        <strain evidence="4">NBRC 107745</strain>
    </source>
</reference>
<evidence type="ECO:0000256" key="1">
    <source>
        <dbReference type="SAM" id="MobiDB-lite"/>
    </source>
</evidence>
<feature type="region of interest" description="Disordered" evidence="1">
    <location>
        <begin position="10"/>
        <end position="43"/>
    </location>
</feature>
<dbReference type="InterPro" id="IPR007560">
    <property type="entry name" value="Restrct_endonuc_IV_Mrr"/>
</dbReference>
<feature type="transmembrane region" description="Helical" evidence="2">
    <location>
        <begin position="72"/>
        <end position="91"/>
    </location>
</feature>
<keyword evidence="5" id="KW-1185">Reference proteome</keyword>
<dbReference type="Gene3D" id="3.40.1350.10">
    <property type="match status" value="1"/>
</dbReference>
<dbReference type="Pfam" id="PF04471">
    <property type="entry name" value="Mrr_cat"/>
    <property type="match status" value="1"/>
</dbReference>
<proteinExistence type="predicted"/>
<evidence type="ECO:0000313" key="5">
    <source>
        <dbReference type="Proteomes" id="UP000607311"/>
    </source>
</evidence>
<dbReference type="Proteomes" id="UP000607311">
    <property type="component" value="Unassembled WGS sequence"/>
</dbReference>
<organism evidence="4 5">
    <name type="scientific">Micromonospora sediminimaris</name>
    <dbReference type="NCBI Taxonomy" id="547162"/>
    <lineage>
        <taxon>Bacteria</taxon>
        <taxon>Bacillati</taxon>
        <taxon>Actinomycetota</taxon>
        <taxon>Actinomycetes</taxon>
        <taxon>Micromonosporales</taxon>
        <taxon>Micromonosporaceae</taxon>
        <taxon>Micromonospora</taxon>
    </lineage>
</organism>
<dbReference type="GO" id="GO:0015666">
    <property type="term" value="F:restriction endodeoxyribonuclease activity"/>
    <property type="evidence" value="ECO:0007669"/>
    <property type="project" value="TreeGrafter"/>
</dbReference>
<comment type="caution">
    <text evidence="4">The sequence shown here is derived from an EMBL/GenBank/DDBJ whole genome shotgun (WGS) entry which is preliminary data.</text>
</comment>
<dbReference type="InterPro" id="IPR011335">
    <property type="entry name" value="Restrct_endonuc-II-like"/>
</dbReference>
<dbReference type="EMBL" id="BOPD01000006">
    <property type="protein sequence ID" value="GIJ31535.1"/>
    <property type="molecule type" value="Genomic_DNA"/>
</dbReference>
<keyword evidence="2" id="KW-0812">Transmembrane</keyword>
<keyword evidence="2" id="KW-0472">Membrane</keyword>
<dbReference type="InterPro" id="IPR011856">
    <property type="entry name" value="tRNA_endonuc-like_dom_sf"/>
</dbReference>
<dbReference type="AlphaFoldDB" id="A0A9W5XHU5"/>
<dbReference type="SUPFAM" id="SSF52980">
    <property type="entry name" value="Restriction endonuclease-like"/>
    <property type="match status" value="1"/>
</dbReference>